<feature type="compositionally biased region" description="Polar residues" evidence="1">
    <location>
        <begin position="208"/>
        <end position="228"/>
    </location>
</feature>
<organism evidence="2 3">
    <name type="scientific">Aureobasidium subglaciale (strain EXF-2481)</name>
    <name type="common">Aureobasidium pullulans var. subglaciale</name>
    <dbReference type="NCBI Taxonomy" id="1043005"/>
    <lineage>
        <taxon>Eukaryota</taxon>
        <taxon>Fungi</taxon>
        <taxon>Dikarya</taxon>
        <taxon>Ascomycota</taxon>
        <taxon>Pezizomycotina</taxon>
        <taxon>Dothideomycetes</taxon>
        <taxon>Dothideomycetidae</taxon>
        <taxon>Dothideales</taxon>
        <taxon>Saccotheciaceae</taxon>
        <taxon>Aureobasidium</taxon>
    </lineage>
</organism>
<dbReference type="AlphaFoldDB" id="A0A074ZI76"/>
<evidence type="ECO:0000313" key="2">
    <source>
        <dbReference type="EMBL" id="KEQ98261.1"/>
    </source>
</evidence>
<dbReference type="HOGENOM" id="CLU_033818_0_0_1"/>
<name>A0A074ZI76_AURSE</name>
<dbReference type="OrthoDB" id="3933355at2759"/>
<evidence type="ECO:0000313" key="3">
    <source>
        <dbReference type="Proteomes" id="UP000030641"/>
    </source>
</evidence>
<feature type="region of interest" description="Disordered" evidence="1">
    <location>
        <begin position="195"/>
        <end position="235"/>
    </location>
</feature>
<dbReference type="RefSeq" id="XP_013346621.1">
    <property type="nucleotide sequence ID" value="XM_013491167.1"/>
</dbReference>
<reference evidence="2 3" key="1">
    <citation type="journal article" date="2014" name="BMC Genomics">
        <title>Genome sequencing of four Aureobasidium pullulans varieties: biotechnological potential, stress tolerance, and description of new species.</title>
        <authorList>
            <person name="Gostin Ar C."/>
            <person name="Ohm R.A."/>
            <person name="Kogej T."/>
            <person name="Sonjak S."/>
            <person name="Turk M."/>
            <person name="Zajc J."/>
            <person name="Zalar P."/>
            <person name="Grube M."/>
            <person name="Sun H."/>
            <person name="Han J."/>
            <person name="Sharma A."/>
            <person name="Chiniquy J."/>
            <person name="Ngan C.Y."/>
            <person name="Lipzen A."/>
            <person name="Barry K."/>
            <person name="Grigoriev I.V."/>
            <person name="Gunde-Cimerman N."/>
        </authorList>
    </citation>
    <scope>NUCLEOTIDE SEQUENCE [LARGE SCALE GENOMIC DNA]</scope>
    <source>
        <strain evidence="2 3">EXF-2481</strain>
    </source>
</reference>
<proteinExistence type="predicted"/>
<dbReference type="STRING" id="1043005.A0A074ZI76"/>
<gene>
    <name evidence="2" type="ORF">AUEXF2481DRAFT_2224</name>
</gene>
<sequence length="449" mass="50094">MASSTSITSKAHVQVCASFNNGLPCEYLMDIVFEQDAFHCKLGTPARLINPDKKVYVYLVLDASHVKAMCLDDTKIPTDVTDVFVKQARCASSADVVSLNLTLSRHAPVVCPNAALQKRKSTCNAIDTLLQFGQCETFRVYVPRRYINVERFSRLCEALAADTLRPAPEGVLQTLYAGTGCRIVTQLVEVWPREPYESPPPYDPSTVLGASNDNASSQPDLQNSNNTQARKRVLASPELYQAPAKRRLSEKAAPEPWELAIAALGMELATLREEVQQLRRGPMIDAGTQTEPLVEAEPQSSPTFDPCNVSPSQASTVENSIEERLVMVEDAIVDEQKRRTMLEHKVNNNDEQRTLLENKVDKNNEQLKQQLDLDVVALQDSLDEVGTRVDCNRQECHENLDEEATLLQIKLEEHIDQRLADVEESVKQDVRMAVEDATYTVTVQPSWGE</sequence>
<dbReference type="EMBL" id="KL584752">
    <property type="protein sequence ID" value="KEQ98261.1"/>
    <property type="molecule type" value="Genomic_DNA"/>
</dbReference>
<accession>A0A074ZI76</accession>
<dbReference type="Proteomes" id="UP000030641">
    <property type="component" value="Unassembled WGS sequence"/>
</dbReference>
<dbReference type="InParanoid" id="A0A074ZI76"/>
<keyword evidence="3" id="KW-1185">Reference proteome</keyword>
<dbReference type="OMA" id="ATHCFSK"/>
<protein>
    <submittedName>
        <fullName evidence="2">Uncharacterized protein</fullName>
    </submittedName>
</protein>
<evidence type="ECO:0000256" key="1">
    <source>
        <dbReference type="SAM" id="MobiDB-lite"/>
    </source>
</evidence>
<dbReference type="GeneID" id="25362625"/>